<evidence type="ECO:0000313" key="2">
    <source>
        <dbReference type="EMBL" id="CAI2718324.1"/>
    </source>
</evidence>
<proteinExistence type="predicted"/>
<evidence type="ECO:0000259" key="1">
    <source>
        <dbReference type="Pfam" id="PF07603"/>
    </source>
</evidence>
<name>A0ABM9HDZ6_9BACT</name>
<keyword evidence="3" id="KW-1185">Reference proteome</keyword>
<dbReference type="InterPro" id="IPR011460">
    <property type="entry name" value="Lcl_C"/>
</dbReference>
<dbReference type="Proteomes" id="UP001157733">
    <property type="component" value="Chromosome"/>
</dbReference>
<organism evidence="2 3">
    <name type="scientific">Nitrospina watsonii</name>
    <dbReference type="NCBI Taxonomy" id="1323948"/>
    <lineage>
        <taxon>Bacteria</taxon>
        <taxon>Pseudomonadati</taxon>
        <taxon>Nitrospinota/Tectimicrobiota group</taxon>
        <taxon>Nitrospinota</taxon>
        <taxon>Nitrospinia</taxon>
        <taxon>Nitrospinales</taxon>
        <taxon>Nitrospinaceae</taxon>
        <taxon>Nitrospina</taxon>
    </lineage>
</organism>
<protein>
    <recommendedName>
        <fullName evidence="1">Lcl C-terminal domain-containing protein</fullName>
    </recommendedName>
</protein>
<reference evidence="2 3" key="1">
    <citation type="submission" date="2022-09" db="EMBL/GenBank/DDBJ databases">
        <authorList>
            <person name="Kop L."/>
        </authorList>
    </citation>
    <scope>NUCLEOTIDE SEQUENCE [LARGE SCALE GENOMIC DNA]</scope>
    <source>
        <strain evidence="2 3">347</strain>
    </source>
</reference>
<dbReference type="RefSeq" id="WP_282011227.1">
    <property type="nucleotide sequence ID" value="NZ_OX336137.1"/>
</dbReference>
<evidence type="ECO:0000313" key="3">
    <source>
        <dbReference type="Proteomes" id="UP001157733"/>
    </source>
</evidence>
<feature type="domain" description="Lcl C-terminal" evidence="1">
    <location>
        <begin position="13"/>
        <end position="138"/>
    </location>
</feature>
<dbReference type="Pfam" id="PF07603">
    <property type="entry name" value="Lcl_C"/>
    <property type="match status" value="1"/>
</dbReference>
<gene>
    <name evidence="2" type="ORF">NSPWAT_1465</name>
</gene>
<dbReference type="EMBL" id="OX336137">
    <property type="protein sequence ID" value="CAI2718324.1"/>
    <property type="molecule type" value="Genomic_DNA"/>
</dbReference>
<accession>A0ABM9HDZ6</accession>
<sequence>MDAKDMYEDTPHGVIADKKMNLEWLPKDSWGDLGKWLTWDDANYYIQTMRNVYAGGHADWRLPTKEEALSLFNEELSQKDWQGEEVHIHSAFVPKCGTMIWTSEVNDAGQAVAVNLKDGTAEFADKMNRDHYTTRLVRNPNSRGK</sequence>